<feature type="compositionally biased region" description="Basic residues" evidence="1">
    <location>
        <begin position="27"/>
        <end position="36"/>
    </location>
</feature>
<evidence type="ECO:0000313" key="3">
    <source>
        <dbReference type="Proteomes" id="UP000799767"/>
    </source>
</evidence>
<feature type="compositionally biased region" description="Polar residues" evidence="1">
    <location>
        <begin position="505"/>
        <end position="517"/>
    </location>
</feature>
<feature type="region of interest" description="Disordered" evidence="1">
    <location>
        <begin position="272"/>
        <end position="304"/>
    </location>
</feature>
<feature type="compositionally biased region" description="Polar residues" evidence="1">
    <location>
        <begin position="445"/>
        <end position="461"/>
    </location>
</feature>
<feature type="compositionally biased region" description="Polar residues" evidence="1">
    <location>
        <begin position="282"/>
        <end position="291"/>
    </location>
</feature>
<accession>A0A6A6Q108</accession>
<feature type="compositionally biased region" description="Polar residues" evidence="1">
    <location>
        <begin position="208"/>
        <end position="223"/>
    </location>
</feature>
<evidence type="ECO:0000313" key="2">
    <source>
        <dbReference type="EMBL" id="KAF2485711.1"/>
    </source>
</evidence>
<feature type="region of interest" description="Disordered" evidence="1">
    <location>
        <begin position="413"/>
        <end position="583"/>
    </location>
</feature>
<dbReference type="EMBL" id="MU001633">
    <property type="protein sequence ID" value="KAF2485711.1"/>
    <property type="molecule type" value="Genomic_DNA"/>
</dbReference>
<sequence length="616" mass="67712">MPSASSSGKVISYTAKTARKTQQNLPIKRRYIRRKAPTLFPSSTDIQTTLTQCDFGVPSSNSREDSDIPSDDELESSRPKKRAKTRAKFGKREADQSTMTQFDRGLLPQLLRRSRSAGVGSGKMEVWEDDDFAWWGSEVDRGPQQTTAFLDGANEETDHADQLASEILETSPTRIESSQWDELGPERRPSGAPTELHTPRKVRFTREVPSSQTPPSAKSSAPMSTPRRVWQTSPLKERSANIAARVTKSVSPESQNTTMKILERIRFRSRNGPVTGGIVTKPSPQRVPSSQERVEASCSPSPLRPARTLHRVTTIQDSQLDEDSSLEVTYSHHTSKPTPKMTRTVTVQDSQAEDLDLDDLDDINEAHLTHKWNSYEDAHTASDDLGPATYDPAYSALDRDAARFGQTQATQLLSDRFKDGIEDSETEDDDLDAIYVPRETRPQAGDSTNAEDASASQSNDTPRPKEAPAPMPHTTADASAAIDSQPLARRSEPHLPSSPPALRPSQVSTVVPSQFTPIQPRPKRKHDLISSPPAKESTFPPTSPPASSALRCSPQSSPFLLPPALTSSAQKVQDDEDCDEIPTQAPAAVRRFELESLVDFSLPPPPPLSSSNRSWA</sequence>
<feature type="compositionally biased region" description="Acidic residues" evidence="1">
    <location>
        <begin position="422"/>
        <end position="432"/>
    </location>
</feature>
<feature type="compositionally biased region" description="Polar residues" evidence="1">
    <location>
        <begin position="40"/>
        <end position="52"/>
    </location>
</feature>
<keyword evidence="3" id="KW-1185">Reference proteome</keyword>
<dbReference type="RefSeq" id="XP_033592280.1">
    <property type="nucleotide sequence ID" value="XM_033733091.1"/>
</dbReference>
<feature type="region of interest" description="Disordered" evidence="1">
    <location>
        <begin position="144"/>
        <end position="256"/>
    </location>
</feature>
<feature type="compositionally biased region" description="Basic residues" evidence="1">
    <location>
        <begin position="79"/>
        <end position="89"/>
    </location>
</feature>
<gene>
    <name evidence="2" type="ORF">BDY17DRAFT_294118</name>
</gene>
<dbReference type="GeneID" id="54474093"/>
<dbReference type="Proteomes" id="UP000799767">
    <property type="component" value="Unassembled WGS sequence"/>
</dbReference>
<protein>
    <submittedName>
        <fullName evidence="2">Uncharacterized protein</fullName>
    </submittedName>
</protein>
<feature type="compositionally biased region" description="Polar residues" evidence="1">
    <location>
        <begin position="168"/>
        <end position="180"/>
    </location>
</feature>
<organism evidence="2 3">
    <name type="scientific">Neohortaea acidophila</name>
    <dbReference type="NCBI Taxonomy" id="245834"/>
    <lineage>
        <taxon>Eukaryota</taxon>
        <taxon>Fungi</taxon>
        <taxon>Dikarya</taxon>
        <taxon>Ascomycota</taxon>
        <taxon>Pezizomycotina</taxon>
        <taxon>Dothideomycetes</taxon>
        <taxon>Dothideomycetidae</taxon>
        <taxon>Mycosphaerellales</taxon>
        <taxon>Teratosphaeriaceae</taxon>
        <taxon>Neohortaea</taxon>
    </lineage>
</organism>
<feature type="region of interest" description="Disordered" evidence="1">
    <location>
        <begin position="1"/>
        <end position="101"/>
    </location>
</feature>
<name>A0A6A6Q108_9PEZI</name>
<feature type="compositionally biased region" description="Low complexity" evidence="1">
    <location>
        <begin position="537"/>
        <end position="549"/>
    </location>
</feature>
<reference evidence="2" key="1">
    <citation type="journal article" date="2020" name="Stud. Mycol.">
        <title>101 Dothideomycetes genomes: a test case for predicting lifestyles and emergence of pathogens.</title>
        <authorList>
            <person name="Haridas S."/>
            <person name="Albert R."/>
            <person name="Binder M."/>
            <person name="Bloem J."/>
            <person name="Labutti K."/>
            <person name="Salamov A."/>
            <person name="Andreopoulos B."/>
            <person name="Baker S."/>
            <person name="Barry K."/>
            <person name="Bills G."/>
            <person name="Bluhm B."/>
            <person name="Cannon C."/>
            <person name="Castanera R."/>
            <person name="Culley D."/>
            <person name="Daum C."/>
            <person name="Ezra D."/>
            <person name="Gonzalez J."/>
            <person name="Henrissat B."/>
            <person name="Kuo A."/>
            <person name="Liang C."/>
            <person name="Lipzen A."/>
            <person name="Lutzoni F."/>
            <person name="Magnuson J."/>
            <person name="Mondo S."/>
            <person name="Nolan M."/>
            <person name="Ohm R."/>
            <person name="Pangilinan J."/>
            <person name="Park H.-J."/>
            <person name="Ramirez L."/>
            <person name="Alfaro M."/>
            <person name="Sun H."/>
            <person name="Tritt A."/>
            <person name="Yoshinaga Y."/>
            <person name="Zwiers L.-H."/>
            <person name="Turgeon B."/>
            <person name="Goodwin S."/>
            <person name="Spatafora J."/>
            <person name="Crous P."/>
            <person name="Grigoriev I."/>
        </authorList>
    </citation>
    <scope>NUCLEOTIDE SEQUENCE</scope>
    <source>
        <strain evidence="2">CBS 113389</strain>
    </source>
</reference>
<proteinExistence type="predicted"/>
<evidence type="ECO:0000256" key="1">
    <source>
        <dbReference type="SAM" id="MobiDB-lite"/>
    </source>
</evidence>
<dbReference type="AlphaFoldDB" id="A0A6A6Q108"/>
<dbReference type="OrthoDB" id="3906985at2759"/>